<dbReference type="EMBL" id="JAIZAY010000014">
    <property type="protein sequence ID" value="KAJ8029283.1"/>
    <property type="molecule type" value="Genomic_DNA"/>
</dbReference>
<evidence type="ECO:0000313" key="2">
    <source>
        <dbReference type="Proteomes" id="UP001152320"/>
    </source>
</evidence>
<accession>A0A9Q1BM59</accession>
<evidence type="ECO:0000313" key="1">
    <source>
        <dbReference type="EMBL" id="KAJ8029283.1"/>
    </source>
</evidence>
<organism evidence="1 2">
    <name type="scientific">Holothuria leucospilota</name>
    <name type="common">Black long sea cucumber</name>
    <name type="synonym">Mertensiothuria leucospilota</name>
    <dbReference type="NCBI Taxonomy" id="206669"/>
    <lineage>
        <taxon>Eukaryota</taxon>
        <taxon>Metazoa</taxon>
        <taxon>Echinodermata</taxon>
        <taxon>Eleutherozoa</taxon>
        <taxon>Echinozoa</taxon>
        <taxon>Holothuroidea</taxon>
        <taxon>Aspidochirotacea</taxon>
        <taxon>Aspidochirotida</taxon>
        <taxon>Holothuriidae</taxon>
        <taxon>Holothuria</taxon>
    </lineage>
</organism>
<name>A0A9Q1BM59_HOLLE</name>
<sequence>MFNAINFTSHIPLPEVVCLLIPASTNTLGHPTVLGSYCQPFFWLAYNKPKPSNRDDVI</sequence>
<keyword evidence="2" id="KW-1185">Reference proteome</keyword>
<protein>
    <submittedName>
        <fullName evidence="1">Uncharacterized protein</fullName>
    </submittedName>
</protein>
<dbReference type="Proteomes" id="UP001152320">
    <property type="component" value="Chromosome 14"/>
</dbReference>
<reference evidence="1" key="1">
    <citation type="submission" date="2021-10" db="EMBL/GenBank/DDBJ databases">
        <title>Tropical sea cucumber genome reveals ecological adaptation and Cuvierian tubules defense mechanism.</title>
        <authorList>
            <person name="Chen T."/>
        </authorList>
    </citation>
    <scope>NUCLEOTIDE SEQUENCE</scope>
    <source>
        <strain evidence="1">Nanhai2018</strain>
        <tissue evidence="1">Muscle</tissue>
    </source>
</reference>
<proteinExistence type="predicted"/>
<comment type="caution">
    <text evidence="1">The sequence shown here is derived from an EMBL/GenBank/DDBJ whole genome shotgun (WGS) entry which is preliminary data.</text>
</comment>
<gene>
    <name evidence="1" type="ORF">HOLleu_28639</name>
</gene>
<dbReference type="AlphaFoldDB" id="A0A9Q1BM59"/>